<evidence type="ECO:0000313" key="1">
    <source>
        <dbReference type="EMBL" id="GMH57320.1"/>
    </source>
</evidence>
<organism evidence="1 2">
    <name type="scientific">Triparma laevis f. longispina</name>
    <dbReference type="NCBI Taxonomy" id="1714387"/>
    <lineage>
        <taxon>Eukaryota</taxon>
        <taxon>Sar</taxon>
        <taxon>Stramenopiles</taxon>
        <taxon>Ochrophyta</taxon>
        <taxon>Bolidophyceae</taxon>
        <taxon>Parmales</taxon>
        <taxon>Triparmaceae</taxon>
        <taxon>Triparma</taxon>
    </lineage>
</organism>
<accession>A0A9W7DX28</accession>
<name>A0A9W7DX28_9STRA</name>
<dbReference type="EMBL" id="BRXW01000465">
    <property type="protein sequence ID" value="GMH57320.1"/>
    <property type="molecule type" value="Genomic_DNA"/>
</dbReference>
<dbReference type="OrthoDB" id="194531at2759"/>
<protein>
    <submittedName>
        <fullName evidence="1">Uncharacterized protein</fullName>
    </submittedName>
</protein>
<proteinExistence type="predicted"/>
<gene>
    <name evidence="1" type="ORF">TrLO_g5934</name>
</gene>
<sequence>MVYLIVVNHRHKSANKTLVQGDSSLLSSLLSRFPKIREFTDPITGARKLQIEDEPLYNVFNELEVEGWSLINGFSAGTAEQYIFHHKKVAQTTAMSVAPPPSPSAEKSK</sequence>
<keyword evidence="2" id="KW-1185">Reference proteome</keyword>
<reference evidence="2" key="1">
    <citation type="journal article" date="2023" name="Commun. Biol.">
        <title>Genome analysis of Parmales, the sister group of diatoms, reveals the evolutionary specialization of diatoms from phago-mixotrophs to photoautotrophs.</title>
        <authorList>
            <person name="Ban H."/>
            <person name="Sato S."/>
            <person name="Yoshikawa S."/>
            <person name="Yamada K."/>
            <person name="Nakamura Y."/>
            <person name="Ichinomiya M."/>
            <person name="Sato N."/>
            <person name="Blanc-Mathieu R."/>
            <person name="Endo H."/>
            <person name="Kuwata A."/>
            <person name="Ogata H."/>
        </authorList>
    </citation>
    <scope>NUCLEOTIDE SEQUENCE [LARGE SCALE GENOMIC DNA]</scope>
    <source>
        <strain evidence="2">NIES 3700</strain>
    </source>
</reference>
<dbReference type="Proteomes" id="UP001165122">
    <property type="component" value="Unassembled WGS sequence"/>
</dbReference>
<dbReference type="AlphaFoldDB" id="A0A9W7DX28"/>
<comment type="caution">
    <text evidence="1">The sequence shown here is derived from an EMBL/GenBank/DDBJ whole genome shotgun (WGS) entry which is preliminary data.</text>
</comment>
<evidence type="ECO:0000313" key="2">
    <source>
        <dbReference type="Proteomes" id="UP001165122"/>
    </source>
</evidence>